<proteinExistence type="predicted"/>
<reference evidence="4 5" key="1">
    <citation type="submission" date="2019-09" db="EMBL/GenBank/DDBJ databases">
        <title>Actinomadura physcomitrii sp. nov., a novel actinomycete isolated from moss [Physcomitrium sphaericum (Ludw) Fuernr].</title>
        <authorList>
            <person name="Liu C."/>
            <person name="Zhuang X."/>
        </authorList>
    </citation>
    <scope>NUCLEOTIDE SEQUENCE [LARGE SCALE GENOMIC DNA]</scope>
    <source>
        <strain evidence="4 5">CYP1-1B</strain>
    </source>
</reference>
<dbReference type="PROSITE" id="PS50075">
    <property type="entry name" value="CARRIER"/>
    <property type="match status" value="1"/>
</dbReference>
<dbReference type="PANTHER" id="PTHR45527:SF1">
    <property type="entry name" value="FATTY ACID SYNTHASE"/>
    <property type="match status" value="1"/>
</dbReference>
<protein>
    <recommendedName>
        <fullName evidence="3">Carrier domain-containing protein</fullName>
    </recommendedName>
</protein>
<accession>A0A6L3W590</accession>
<evidence type="ECO:0000259" key="3">
    <source>
        <dbReference type="PROSITE" id="PS50075"/>
    </source>
</evidence>
<evidence type="ECO:0000313" key="4">
    <source>
        <dbReference type="EMBL" id="KAB2390006.1"/>
    </source>
</evidence>
<dbReference type="InterPro" id="IPR009081">
    <property type="entry name" value="PP-bd_ACP"/>
</dbReference>
<organism evidence="4 5">
    <name type="scientific">Actinomadura montaniterrae</name>
    <dbReference type="NCBI Taxonomy" id="1803903"/>
    <lineage>
        <taxon>Bacteria</taxon>
        <taxon>Bacillati</taxon>
        <taxon>Actinomycetota</taxon>
        <taxon>Actinomycetes</taxon>
        <taxon>Streptosporangiales</taxon>
        <taxon>Thermomonosporaceae</taxon>
        <taxon>Actinomadura</taxon>
    </lineage>
</organism>
<dbReference type="OrthoDB" id="2085352at2"/>
<feature type="domain" description="Carrier" evidence="3">
    <location>
        <begin position="5"/>
        <end position="77"/>
    </location>
</feature>
<dbReference type="EMBL" id="WBMR01000002">
    <property type="protein sequence ID" value="KAB2390006.1"/>
    <property type="molecule type" value="Genomic_DNA"/>
</dbReference>
<gene>
    <name evidence="4" type="ORF">F9B16_01820</name>
</gene>
<dbReference type="InterPro" id="IPR036736">
    <property type="entry name" value="ACP-like_sf"/>
</dbReference>
<sequence>MSVSQADPAVLQTLSELWEEVLEVDGVTADDDFFELGGDSLLGVTMIGKARHAGLSFSYQDLRDNPVLGRLAAVVAG</sequence>
<keyword evidence="2" id="KW-0597">Phosphoprotein</keyword>
<dbReference type="SUPFAM" id="SSF47336">
    <property type="entry name" value="ACP-like"/>
    <property type="match status" value="1"/>
</dbReference>
<dbReference type="InterPro" id="IPR006162">
    <property type="entry name" value="Ppantetheine_attach_site"/>
</dbReference>
<evidence type="ECO:0000313" key="5">
    <source>
        <dbReference type="Proteomes" id="UP000483004"/>
    </source>
</evidence>
<dbReference type="GO" id="GO:0005829">
    <property type="term" value="C:cytosol"/>
    <property type="evidence" value="ECO:0007669"/>
    <property type="project" value="TreeGrafter"/>
</dbReference>
<dbReference type="GO" id="GO:0031177">
    <property type="term" value="F:phosphopantetheine binding"/>
    <property type="evidence" value="ECO:0007669"/>
    <property type="project" value="TreeGrafter"/>
</dbReference>
<dbReference type="GO" id="GO:0043041">
    <property type="term" value="P:amino acid activation for nonribosomal peptide biosynthetic process"/>
    <property type="evidence" value="ECO:0007669"/>
    <property type="project" value="TreeGrafter"/>
</dbReference>
<evidence type="ECO:0000256" key="1">
    <source>
        <dbReference type="ARBA" id="ARBA00022450"/>
    </source>
</evidence>
<dbReference type="Gene3D" id="1.10.1200.10">
    <property type="entry name" value="ACP-like"/>
    <property type="match status" value="1"/>
</dbReference>
<dbReference type="PANTHER" id="PTHR45527">
    <property type="entry name" value="NONRIBOSOMAL PEPTIDE SYNTHETASE"/>
    <property type="match status" value="1"/>
</dbReference>
<name>A0A6L3W590_9ACTN</name>
<dbReference type="Pfam" id="PF00550">
    <property type="entry name" value="PP-binding"/>
    <property type="match status" value="1"/>
</dbReference>
<dbReference type="AlphaFoldDB" id="A0A6L3W590"/>
<dbReference type="PROSITE" id="PS00012">
    <property type="entry name" value="PHOSPHOPANTETHEINE"/>
    <property type="match status" value="1"/>
</dbReference>
<dbReference type="RefSeq" id="WP_151538033.1">
    <property type="nucleotide sequence ID" value="NZ_WBMR01000002.1"/>
</dbReference>
<comment type="caution">
    <text evidence="4">The sequence shown here is derived from an EMBL/GenBank/DDBJ whole genome shotgun (WGS) entry which is preliminary data.</text>
</comment>
<dbReference type="GO" id="GO:0044550">
    <property type="term" value="P:secondary metabolite biosynthetic process"/>
    <property type="evidence" value="ECO:0007669"/>
    <property type="project" value="TreeGrafter"/>
</dbReference>
<keyword evidence="5" id="KW-1185">Reference proteome</keyword>
<evidence type="ECO:0000256" key="2">
    <source>
        <dbReference type="ARBA" id="ARBA00022553"/>
    </source>
</evidence>
<keyword evidence="1" id="KW-0596">Phosphopantetheine</keyword>
<dbReference type="Proteomes" id="UP000483004">
    <property type="component" value="Unassembled WGS sequence"/>
</dbReference>